<feature type="compositionally biased region" description="Basic residues" evidence="1">
    <location>
        <begin position="165"/>
        <end position="181"/>
    </location>
</feature>
<accession>A0A561WT50</accession>
<protein>
    <submittedName>
        <fullName evidence="2">Uncharacterized protein</fullName>
    </submittedName>
</protein>
<evidence type="ECO:0000313" key="3">
    <source>
        <dbReference type="Proteomes" id="UP000319927"/>
    </source>
</evidence>
<organism evidence="2 3">
    <name type="scientific">Micromonospora palomenae</name>
    <dbReference type="NCBI Taxonomy" id="1461247"/>
    <lineage>
        <taxon>Bacteria</taxon>
        <taxon>Bacillati</taxon>
        <taxon>Actinomycetota</taxon>
        <taxon>Actinomycetes</taxon>
        <taxon>Micromonosporales</taxon>
        <taxon>Micromonosporaceae</taxon>
        <taxon>Micromonospora</taxon>
    </lineage>
</organism>
<feature type="compositionally biased region" description="Pro residues" evidence="1">
    <location>
        <begin position="196"/>
        <end position="207"/>
    </location>
</feature>
<comment type="caution">
    <text evidence="2">The sequence shown here is derived from an EMBL/GenBank/DDBJ whole genome shotgun (WGS) entry which is preliminary data.</text>
</comment>
<feature type="compositionally biased region" description="Low complexity" evidence="1">
    <location>
        <begin position="77"/>
        <end position="88"/>
    </location>
</feature>
<sequence>MPTSGSVAFRAAHHRPFSSCGSNTRSARNRVIASYAARIGGRMIGGLDVSRRAATRPPPCWRSEAPAGPAPPRTCGSPSTPAATTTSSDLEQPGRHIGGLAGGIFQECVRPQHRADPVAGGDHQAQHRRGDRHRQPPGPGAWSGQRQPDCRDDKSRRVPLPRSAARTKRRAVPSGTPRRRSTGAGTGTGSIGACGPPGPCRGRPPQPTGLAGGTHLRVGEDALPARLWIRRQRACRARASCSTSNQRPVRLTIPGSGDLHEARCCVSHVINDS</sequence>
<dbReference type="EMBL" id="VIXA01000001">
    <property type="protein sequence ID" value="TWG27052.1"/>
    <property type="molecule type" value="Genomic_DNA"/>
</dbReference>
<feature type="region of interest" description="Disordered" evidence="1">
    <location>
        <begin position="114"/>
        <end position="215"/>
    </location>
</feature>
<evidence type="ECO:0000313" key="2">
    <source>
        <dbReference type="EMBL" id="TWG27052.1"/>
    </source>
</evidence>
<evidence type="ECO:0000256" key="1">
    <source>
        <dbReference type="SAM" id="MobiDB-lite"/>
    </source>
</evidence>
<feature type="region of interest" description="Disordered" evidence="1">
    <location>
        <begin position="53"/>
        <end position="99"/>
    </location>
</feature>
<proteinExistence type="predicted"/>
<reference evidence="2 3" key="1">
    <citation type="submission" date="2019-06" db="EMBL/GenBank/DDBJ databases">
        <title>Sequencing the genomes of 1000 actinobacteria strains.</title>
        <authorList>
            <person name="Klenk H.-P."/>
        </authorList>
    </citation>
    <scope>NUCLEOTIDE SEQUENCE [LARGE SCALE GENOMIC DNA]</scope>
    <source>
        <strain evidence="2 3">DSM 102131</strain>
    </source>
</reference>
<keyword evidence="3" id="KW-1185">Reference proteome</keyword>
<dbReference type="AlphaFoldDB" id="A0A561WT50"/>
<gene>
    <name evidence="2" type="ORF">FHX75_11187</name>
</gene>
<dbReference type="Proteomes" id="UP000319927">
    <property type="component" value="Unassembled WGS sequence"/>
</dbReference>
<name>A0A561WT50_9ACTN</name>